<evidence type="ECO:0000313" key="2">
    <source>
        <dbReference type="WBParaSite" id="SMUV_0000169701-mRNA-1"/>
    </source>
</evidence>
<sequence>MSVQNGLPRKCDINYQKDQCPTDFVCAPSGKNRNFCCSLEQSLCPAGQIPYYHPLTSKTVKCKPSSIVSNCPSGYACSVSVTGAVWGFCCSQQVAAECPRNSVAYLNPLSKQPKKCFIGITSCRKGFECKNQNLKTSTGFCCSVSPRNMELVRATTTDFHVFNGDVSESSFVNLDNNAPTVYRHRLSAPPVKEPRIVDIQKEVDRNNVILDKKLKSALLYGRNRLDINNGIQCPRGYKKPFLNSRYVIECHMFKKCPGNLQCVSPQPGYMSKSICCKRLEKSDDESFKTTRIFSRQRLSETADPFCPVVIEDRYCKPGDATSCEEAGFFCQFNVVREAFMCCTMAEHLSKTGNKP</sequence>
<keyword evidence="1" id="KW-1185">Reference proteome</keyword>
<dbReference type="SMART" id="SM00289">
    <property type="entry name" value="WR1"/>
    <property type="match status" value="5"/>
</dbReference>
<dbReference type="STRING" id="451379.A0A0N5AC21"/>
<evidence type="ECO:0000313" key="1">
    <source>
        <dbReference type="Proteomes" id="UP000046393"/>
    </source>
</evidence>
<proteinExistence type="predicted"/>
<dbReference type="PANTHER" id="PTHR46339:SF14">
    <property type="entry name" value="BPTI_KUNITZ INHIBITOR DOMAIN-CONTAINING PROTEIN"/>
    <property type="match status" value="1"/>
</dbReference>
<organism evidence="1 2">
    <name type="scientific">Syphacia muris</name>
    <dbReference type="NCBI Taxonomy" id="451379"/>
    <lineage>
        <taxon>Eukaryota</taxon>
        <taxon>Metazoa</taxon>
        <taxon>Ecdysozoa</taxon>
        <taxon>Nematoda</taxon>
        <taxon>Chromadorea</taxon>
        <taxon>Rhabditida</taxon>
        <taxon>Spirurina</taxon>
        <taxon>Oxyuridomorpha</taxon>
        <taxon>Oxyuroidea</taxon>
        <taxon>Oxyuridae</taxon>
        <taxon>Syphacia</taxon>
    </lineage>
</organism>
<name>A0A0N5AC21_9BILA</name>
<dbReference type="Proteomes" id="UP000046393">
    <property type="component" value="Unplaced"/>
</dbReference>
<protein>
    <submittedName>
        <fullName evidence="2">Thyroglobulin type-1 domain-containing protein</fullName>
    </submittedName>
</protein>
<dbReference type="AlphaFoldDB" id="A0A0N5AC21"/>
<reference evidence="2" key="1">
    <citation type="submission" date="2017-02" db="UniProtKB">
        <authorList>
            <consortium name="WormBaseParasite"/>
        </authorList>
    </citation>
    <scope>IDENTIFICATION</scope>
</reference>
<dbReference type="InterPro" id="IPR028150">
    <property type="entry name" value="Lustrin_cystein"/>
</dbReference>
<accession>A0A0N5AC21</accession>
<dbReference type="WBParaSite" id="SMUV_0000169701-mRNA-1">
    <property type="protein sequence ID" value="SMUV_0000169701-mRNA-1"/>
    <property type="gene ID" value="SMUV_0000169701"/>
</dbReference>
<dbReference type="Pfam" id="PF14625">
    <property type="entry name" value="Lustrin_cystein"/>
    <property type="match status" value="4"/>
</dbReference>
<dbReference type="PANTHER" id="PTHR46339">
    <property type="entry name" value="PROTEIN CBG15282-RELATED"/>
    <property type="match status" value="1"/>
</dbReference>
<dbReference type="InterPro" id="IPR053014">
    <property type="entry name" value="Cuticle_assoc_divergent"/>
</dbReference>
<dbReference type="InterPro" id="IPR006150">
    <property type="entry name" value="Cys_repeat_1"/>
</dbReference>